<dbReference type="PANTHER" id="PTHR30532">
    <property type="entry name" value="IRON III DICITRATE-BINDING PERIPLASMIC PROTEIN"/>
    <property type="match status" value="1"/>
</dbReference>
<sequence>MFQTTLYSKTERPSKLMSHRFSDDIPRLAARLFFTAALLFSLPAPAAPRVATSDWTVAETLTAMGHPPVSVADRRVYDTWVNHPPLPAAVKEAGLRFQPNLERLYQIKPDFFVQSSWYAAAKPQFEKIAPVREVDFGTAKGIEYAHTVEATRRLGKIIGDPAAAEKLIAGTENLFARAKPALSAYRGRPFAVVQFADGRHLRIYGKTSLFQAVFDKLGLNNAWTGKSNEWGFENITLLDLAKLPPDTLLIIVKPHPQNTRATLEKSALWQRLPFSRPANRRIFEPSWSYGALPSMQRFTLQLMRSMSSENPSAQKEVAW</sequence>
<evidence type="ECO:0000256" key="1">
    <source>
        <dbReference type="ARBA" id="ARBA00004196"/>
    </source>
</evidence>
<gene>
    <name evidence="7" type="ORF">CYK00_06725</name>
</gene>
<keyword evidence="4" id="KW-0406">Ion transport</keyword>
<reference evidence="7 8" key="1">
    <citation type="submission" date="2017-12" db="EMBL/GenBank/DDBJ databases">
        <title>Phylogenetic diversity of female urinary microbiome.</title>
        <authorList>
            <person name="Thomas-White K."/>
            <person name="Wolfe A.J."/>
        </authorList>
    </citation>
    <scope>NUCLEOTIDE SEQUENCE [LARGE SCALE GENOMIC DNA]</scope>
    <source>
        <strain evidence="7 8">UMB0321</strain>
    </source>
</reference>
<feature type="domain" description="Fe/B12 periplasmic-binding" evidence="6">
    <location>
        <begin position="49"/>
        <end position="314"/>
    </location>
</feature>
<evidence type="ECO:0000256" key="2">
    <source>
        <dbReference type="ARBA" id="ARBA00008814"/>
    </source>
</evidence>
<name>A0A2I1XC23_NEISI</name>
<evidence type="ECO:0000256" key="4">
    <source>
        <dbReference type="ARBA" id="ARBA00022496"/>
    </source>
</evidence>
<dbReference type="GO" id="GO:1901678">
    <property type="term" value="P:iron coordination entity transport"/>
    <property type="evidence" value="ECO:0007669"/>
    <property type="project" value="UniProtKB-ARBA"/>
</dbReference>
<comment type="similarity">
    <text evidence="2">Belongs to the bacterial solute-binding protein 8 family.</text>
</comment>
<organism evidence="7 8">
    <name type="scientific">Neisseria sicca</name>
    <dbReference type="NCBI Taxonomy" id="490"/>
    <lineage>
        <taxon>Bacteria</taxon>
        <taxon>Pseudomonadati</taxon>
        <taxon>Pseudomonadota</taxon>
        <taxon>Betaproteobacteria</taxon>
        <taxon>Neisseriales</taxon>
        <taxon>Neisseriaceae</taxon>
        <taxon>Neisseria</taxon>
    </lineage>
</organism>
<dbReference type="PANTHER" id="PTHR30532:SF1">
    <property type="entry name" value="IRON(3+)-HYDROXAMATE-BINDING PROTEIN FHUD"/>
    <property type="match status" value="1"/>
</dbReference>
<dbReference type="GO" id="GO:0030288">
    <property type="term" value="C:outer membrane-bounded periplasmic space"/>
    <property type="evidence" value="ECO:0007669"/>
    <property type="project" value="TreeGrafter"/>
</dbReference>
<dbReference type="EMBL" id="PKJO01000007">
    <property type="protein sequence ID" value="PLA40143.1"/>
    <property type="molecule type" value="Genomic_DNA"/>
</dbReference>
<evidence type="ECO:0000313" key="8">
    <source>
        <dbReference type="Proteomes" id="UP000234767"/>
    </source>
</evidence>
<dbReference type="SUPFAM" id="SSF53807">
    <property type="entry name" value="Helical backbone' metal receptor"/>
    <property type="match status" value="1"/>
</dbReference>
<dbReference type="Pfam" id="PF01497">
    <property type="entry name" value="Peripla_BP_2"/>
    <property type="match status" value="1"/>
</dbReference>
<dbReference type="CDD" id="cd01146">
    <property type="entry name" value="FhuD"/>
    <property type="match status" value="1"/>
</dbReference>
<evidence type="ECO:0000313" key="7">
    <source>
        <dbReference type="EMBL" id="PLA40143.1"/>
    </source>
</evidence>
<dbReference type="InterPro" id="IPR051313">
    <property type="entry name" value="Bact_iron-sidero_bind"/>
</dbReference>
<comment type="subcellular location">
    <subcellularLocation>
        <location evidence="1">Cell envelope</location>
    </subcellularLocation>
</comment>
<keyword evidence="4" id="KW-0408">Iron</keyword>
<keyword evidence="4" id="KW-0410">Iron transport</keyword>
<dbReference type="PRINTS" id="PR01715">
    <property type="entry name" value="FERRIBNDNGPP"/>
</dbReference>
<dbReference type="InterPro" id="IPR002491">
    <property type="entry name" value="ABC_transptr_periplasmic_BD"/>
</dbReference>
<evidence type="ECO:0000256" key="3">
    <source>
        <dbReference type="ARBA" id="ARBA00022448"/>
    </source>
</evidence>
<dbReference type="PROSITE" id="PS50983">
    <property type="entry name" value="FE_B12_PBP"/>
    <property type="match status" value="1"/>
</dbReference>
<proteinExistence type="inferred from homology"/>
<dbReference type="Gene3D" id="3.40.50.1980">
    <property type="entry name" value="Nitrogenase molybdenum iron protein domain"/>
    <property type="match status" value="2"/>
</dbReference>
<dbReference type="Proteomes" id="UP000234767">
    <property type="component" value="Unassembled WGS sequence"/>
</dbReference>
<dbReference type="AlphaFoldDB" id="A0A2I1XC23"/>
<keyword evidence="5" id="KW-0732">Signal</keyword>
<evidence type="ECO:0000256" key="5">
    <source>
        <dbReference type="ARBA" id="ARBA00022729"/>
    </source>
</evidence>
<protein>
    <submittedName>
        <fullName evidence="7">Ferrichrome ABC transporter substrate-binding protein</fullName>
    </submittedName>
</protein>
<evidence type="ECO:0000259" key="6">
    <source>
        <dbReference type="PROSITE" id="PS50983"/>
    </source>
</evidence>
<comment type="caution">
    <text evidence="7">The sequence shown here is derived from an EMBL/GenBank/DDBJ whole genome shotgun (WGS) entry which is preliminary data.</text>
</comment>
<accession>A0A2I1XC23</accession>
<keyword evidence="3" id="KW-0813">Transport</keyword>